<feature type="transmembrane region" description="Helical" evidence="1">
    <location>
        <begin position="216"/>
        <end position="236"/>
    </location>
</feature>
<dbReference type="EMBL" id="JAVDQG010000003">
    <property type="protein sequence ID" value="MDR6225353.1"/>
    <property type="molecule type" value="Genomic_DNA"/>
</dbReference>
<name>A0ABU1IKS9_9BACL</name>
<dbReference type="RefSeq" id="WP_309863934.1">
    <property type="nucleotide sequence ID" value="NZ_JAVDQG010000003.1"/>
</dbReference>
<sequence length="245" mass="28661">MMTPTQEAWRLLRYDWKRYWPELVFTWLFSLLLGALAAMMLNGLADPGDSSSSISLNGLMLDFYFIFFIPMFTVIWGREYWYPLKMREMFDRRLSILRILPVSTAGFVRSRMFQVLGLALLCSSAFFSTIYIIGWMFRQWLTPGEFLVFAAIWFGYGLAVGGIYPLVEWGTTSRWTYWWISALILLACPLLVWSHWLWTEISWIERTVQWASQAPWAGPLALLIGYGGMAGWSLLIERRLIQRDL</sequence>
<proteinExistence type="predicted"/>
<gene>
    <name evidence="2" type="ORF">JOE21_001351</name>
</gene>
<keyword evidence="1" id="KW-0472">Membrane</keyword>
<feature type="transmembrane region" description="Helical" evidence="1">
    <location>
        <begin position="115"/>
        <end position="134"/>
    </location>
</feature>
<feature type="transmembrane region" description="Helical" evidence="1">
    <location>
        <begin position="146"/>
        <end position="164"/>
    </location>
</feature>
<evidence type="ECO:0000313" key="2">
    <source>
        <dbReference type="EMBL" id="MDR6225353.1"/>
    </source>
</evidence>
<feature type="transmembrane region" description="Helical" evidence="1">
    <location>
        <begin position="20"/>
        <end position="41"/>
    </location>
</feature>
<comment type="caution">
    <text evidence="2">The sequence shown here is derived from an EMBL/GenBank/DDBJ whole genome shotgun (WGS) entry which is preliminary data.</text>
</comment>
<organism evidence="2 3">
    <name type="scientific">Desmospora profundinema</name>
    <dbReference type="NCBI Taxonomy" id="1571184"/>
    <lineage>
        <taxon>Bacteria</taxon>
        <taxon>Bacillati</taxon>
        <taxon>Bacillota</taxon>
        <taxon>Bacilli</taxon>
        <taxon>Bacillales</taxon>
        <taxon>Thermoactinomycetaceae</taxon>
        <taxon>Desmospora</taxon>
    </lineage>
</organism>
<evidence type="ECO:0000313" key="3">
    <source>
        <dbReference type="Proteomes" id="UP001185012"/>
    </source>
</evidence>
<evidence type="ECO:0000256" key="1">
    <source>
        <dbReference type="SAM" id="Phobius"/>
    </source>
</evidence>
<dbReference type="Proteomes" id="UP001185012">
    <property type="component" value="Unassembled WGS sequence"/>
</dbReference>
<accession>A0ABU1IKS9</accession>
<reference evidence="2 3" key="1">
    <citation type="submission" date="2023-07" db="EMBL/GenBank/DDBJ databases">
        <title>Genomic Encyclopedia of Type Strains, Phase IV (KMG-IV): sequencing the most valuable type-strain genomes for metagenomic binning, comparative biology and taxonomic classification.</title>
        <authorList>
            <person name="Goeker M."/>
        </authorList>
    </citation>
    <scope>NUCLEOTIDE SEQUENCE [LARGE SCALE GENOMIC DNA]</scope>
    <source>
        <strain evidence="2 3">DSM 45903</strain>
    </source>
</reference>
<protein>
    <submittedName>
        <fullName evidence="2">Magnesium-transporting ATPase (P-type)</fullName>
    </submittedName>
</protein>
<keyword evidence="3" id="KW-1185">Reference proteome</keyword>
<keyword evidence="1" id="KW-1133">Transmembrane helix</keyword>
<keyword evidence="1" id="KW-0812">Transmembrane</keyword>
<feature type="transmembrane region" description="Helical" evidence="1">
    <location>
        <begin position="176"/>
        <end position="196"/>
    </location>
</feature>
<feature type="transmembrane region" description="Helical" evidence="1">
    <location>
        <begin position="61"/>
        <end position="82"/>
    </location>
</feature>